<dbReference type="AlphaFoldDB" id="A0A646KRU3"/>
<evidence type="ECO:0000313" key="2">
    <source>
        <dbReference type="Proteomes" id="UP000419138"/>
    </source>
</evidence>
<dbReference type="RefSeq" id="WP_153526301.1">
    <property type="nucleotide sequence ID" value="NZ_VCLA01000197.1"/>
</dbReference>
<dbReference type="Proteomes" id="UP000419138">
    <property type="component" value="Unassembled WGS sequence"/>
</dbReference>
<dbReference type="EMBL" id="VCLA01000197">
    <property type="protein sequence ID" value="MQT05054.1"/>
    <property type="molecule type" value="Genomic_DNA"/>
</dbReference>
<gene>
    <name evidence="1" type="ORF">FF041_34440</name>
</gene>
<dbReference type="OrthoDB" id="4331097at2"/>
<evidence type="ECO:0000313" key="1">
    <source>
        <dbReference type="EMBL" id="MQT05054.1"/>
    </source>
</evidence>
<protein>
    <submittedName>
        <fullName evidence="1">Uncharacterized protein</fullName>
    </submittedName>
</protein>
<organism evidence="1 2">
    <name type="scientific">Streptomyces jumonjinensis</name>
    <dbReference type="NCBI Taxonomy" id="1945"/>
    <lineage>
        <taxon>Bacteria</taxon>
        <taxon>Bacillati</taxon>
        <taxon>Actinomycetota</taxon>
        <taxon>Actinomycetes</taxon>
        <taxon>Kitasatosporales</taxon>
        <taxon>Streptomycetaceae</taxon>
        <taxon>Streptomyces</taxon>
    </lineage>
</organism>
<name>A0A646KRU3_STRJU</name>
<proteinExistence type="predicted"/>
<comment type="caution">
    <text evidence="1">The sequence shown here is derived from an EMBL/GenBank/DDBJ whole genome shotgun (WGS) entry which is preliminary data.</text>
</comment>
<accession>A0A646KRU3</accession>
<sequence length="303" mass="34077">MTDWQDGWPAGTADDLVDDARALGISYTRRAITDYVEVGLLASPVHRKSTQRGSDARIFPPAQRRLFYELNRARLRSALPRVPRHTMIPIVLFMWCTDDTVVTDSQARRALRTYARSAGVGSDGRRRETARKVVEQFAHPLATPGQRQVAAAWIRAGEKSRNPRWDPLADALSTVASPWRSRGLAEIVRGVGPAAAPMTTDQVVAMWELAFEVNQRLAIESVDEAVLRHAREEHRRNWEGYQAVRLDWKAQAGPLADIFEMPDDQEQAARQHVRGFESVLGNTLGLARPAFQRAEARARARLR</sequence>
<reference evidence="1 2" key="1">
    <citation type="submission" date="2019-05" db="EMBL/GenBank/DDBJ databases">
        <title>Comparative genomics and metabolomics analyses of clavulanic acid producing Streptomyces species provides insight into specialized metabolism and evolution of beta-lactam biosynthetic gene clusters.</title>
        <authorList>
            <person name="Moore M.A."/>
            <person name="Cruz-Morales P."/>
            <person name="Barona Gomez F."/>
            <person name="Kapil T."/>
        </authorList>
    </citation>
    <scope>NUCLEOTIDE SEQUENCE [LARGE SCALE GENOMIC DNA]</scope>
    <source>
        <strain evidence="1 2">NRRL 5741</strain>
    </source>
</reference>
<keyword evidence="2" id="KW-1185">Reference proteome</keyword>